<evidence type="ECO:0000259" key="2">
    <source>
        <dbReference type="Pfam" id="PF12089"/>
    </source>
</evidence>
<dbReference type="KEGG" id="cfc:CFLV_00050"/>
<name>A0A1L7CIS9_CORFL</name>
<proteinExistence type="predicted"/>
<dbReference type="InterPro" id="IPR021949">
    <property type="entry name" value="DUF3566_TM"/>
</dbReference>
<keyword evidence="1" id="KW-0472">Membrane</keyword>
<dbReference type="Proteomes" id="UP000315353">
    <property type="component" value="Unassembled WGS sequence"/>
</dbReference>
<feature type="domain" description="DUF3566" evidence="2">
    <location>
        <begin position="4"/>
        <end position="111"/>
    </location>
</feature>
<keyword evidence="1" id="KW-1133">Transmembrane helix</keyword>
<sequence>MAQREVTLARISPFSAFRVGLALSLVGLVAWLLAVCLLYFGLDQVGIWEDLNSLVGGVGGGFEVTFGVVLSLSALVGAITAVLMTLLAPLMAFIYNAIVDVFGGLSLRLDENKLGANKQEEPAE</sequence>
<feature type="transmembrane region" description="Helical" evidence="1">
    <location>
        <begin position="62"/>
        <end position="88"/>
    </location>
</feature>
<reference evidence="4 6" key="2">
    <citation type="submission" date="2019-06" db="EMBL/GenBank/DDBJ databases">
        <title>Whole genome shotgun sequence of Corynebacterium flavescens NBRC 14136.</title>
        <authorList>
            <person name="Hosoyama A."/>
            <person name="Uohara A."/>
            <person name="Ohji S."/>
            <person name="Ichikawa N."/>
        </authorList>
    </citation>
    <scope>NUCLEOTIDE SEQUENCE [LARGE SCALE GENOMIC DNA]</scope>
    <source>
        <strain evidence="4 6">NBRC 14136</strain>
    </source>
</reference>
<protein>
    <submittedName>
        <fullName evidence="3">Membrane protein</fullName>
    </submittedName>
</protein>
<dbReference type="OrthoDB" id="3240216at2"/>
<dbReference type="AlphaFoldDB" id="A0A1L7CIS9"/>
<feature type="transmembrane region" description="Helical" evidence="1">
    <location>
        <begin position="21"/>
        <end position="42"/>
    </location>
</feature>
<evidence type="ECO:0000313" key="5">
    <source>
        <dbReference type="Proteomes" id="UP000185479"/>
    </source>
</evidence>
<keyword evidence="5" id="KW-1185">Reference proteome</keyword>
<reference evidence="3 5" key="1">
    <citation type="submission" date="2014-08" db="EMBL/GenBank/DDBJ databases">
        <title>Complete genome sequence of Corynebacterium flavescens OJ8(T)(=DSM 20296(T)), isolated from cheese.</title>
        <authorList>
            <person name="Ruckert C."/>
            <person name="Albersmeier A."/>
            <person name="Winkler A."/>
            <person name="Kalinowski J."/>
        </authorList>
    </citation>
    <scope>NUCLEOTIDE SEQUENCE [LARGE SCALE GENOMIC DNA]</scope>
    <source>
        <strain evidence="3 5">OJ8</strain>
    </source>
</reference>
<keyword evidence="1" id="KW-0812">Transmembrane</keyword>
<organism evidence="3 5">
    <name type="scientific">Corynebacterium flavescens</name>
    <dbReference type="NCBI Taxonomy" id="28028"/>
    <lineage>
        <taxon>Bacteria</taxon>
        <taxon>Bacillati</taxon>
        <taxon>Actinomycetota</taxon>
        <taxon>Actinomycetes</taxon>
        <taxon>Mycobacteriales</taxon>
        <taxon>Corynebacteriaceae</taxon>
        <taxon>Corynebacterium</taxon>
    </lineage>
</organism>
<accession>A0A1L7CIS9</accession>
<dbReference type="GeneID" id="82879129"/>
<evidence type="ECO:0000313" key="3">
    <source>
        <dbReference type="EMBL" id="APT85764.1"/>
    </source>
</evidence>
<dbReference type="Proteomes" id="UP000185479">
    <property type="component" value="Chromosome"/>
</dbReference>
<evidence type="ECO:0000313" key="4">
    <source>
        <dbReference type="EMBL" id="GEB98720.1"/>
    </source>
</evidence>
<dbReference type="EMBL" id="BJNB01000048">
    <property type="protein sequence ID" value="GEB98720.1"/>
    <property type="molecule type" value="Genomic_DNA"/>
</dbReference>
<dbReference type="STRING" id="28028.CFLV_00050"/>
<dbReference type="Pfam" id="PF12089">
    <property type="entry name" value="DUF3566"/>
    <property type="match status" value="1"/>
</dbReference>
<evidence type="ECO:0000313" key="6">
    <source>
        <dbReference type="Proteomes" id="UP000315353"/>
    </source>
</evidence>
<dbReference type="RefSeq" id="WP_075728775.1">
    <property type="nucleotide sequence ID" value="NZ_BJNB01000048.1"/>
</dbReference>
<gene>
    <name evidence="4" type="ORF">CFL01nite_22150</name>
    <name evidence="3" type="ORF">CFLV_00050</name>
</gene>
<evidence type="ECO:0000256" key="1">
    <source>
        <dbReference type="SAM" id="Phobius"/>
    </source>
</evidence>
<dbReference type="EMBL" id="CP009246">
    <property type="protein sequence ID" value="APT85764.1"/>
    <property type="molecule type" value="Genomic_DNA"/>
</dbReference>